<name>A0A4P2R412_SORCE</name>
<dbReference type="Proteomes" id="UP000295497">
    <property type="component" value="Chromosome"/>
</dbReference>
<keyword evidence="2" id="KW-1133">Transmembrane helix</keyword>
<feature type="region of interest" description="Disordered" evidence="1">
    <location>
        <begin position="207"/>
        <end position="348"/>
    </location>
</feature>
<feature type="compositionally biased region" description="Low complexity" evidence="1">
    <location>
        <begin position="207"/>
        <end position="216"/>
    </location>
</feature>
<dbReference type="EMBL" id="CP012672">
    <property type="protein sequence ID" value="AUX37799.1"/>
    <property type="molecule type" value="Genomic_DNA"/>
</dbReference>
<proteinExistence type="predicted"/>
<feature type="transmembrane region" description="Helical" evidence="2">
    <location>
        <begin position="12"/>
        <end position="37"/>
    </location>
</feature>
<dbReference type="InterPro" id="IPR010982">
    <property type="entry name" value="Lambda_DNA-bd_dom_sf"/>
</dbReference>
<reference evidence="3 4" key="1">
    <citation type="submission" date="2015-09" db="EMBL/GenBank/DDBJ databases">
        <title>Sorangium comparison.</title>
        <authorList>
            <person name="Zaburannyi N."/>
            <person name="Bunk B."/>
            <person name="Overmann J."/>
            <person name="Mueller R."/>
        </authorList>
    </citation>
    <scope>NUCLEOTIDE SEQUENCE [LARGE SCALE GENOMIC DNA]</scope>
    <source>
        <strain evidence="3 4">So ce836</strain>
    </source>
</reference>
<evidence type="ECO:0000256" key="1">
    <source>
        <dbReference type="SAM" id="MobiDB-lite"/>
    </source>
</evidence>
<feature type="compositionally biased region" description="Basic and acidic residues" evidence="1">
    <location>
        <begin position="297"/>
        <end position="310"/>
    </location>
</feature>
<dbReference type="AlphaFoldDB" id="A0A4P2R412"/>
<dbReference type="SUPFAM" id="SSF47413">
    <property type="entry name" value="lambda repressor-like DNA-binding domains"/>
    <property type="match status" value="1"/>
</dbReference>
<accession>A0A4P2R412</accession>
<dbReference type="Gene3D" id="1.10.260.40">
    <property type="entry name" value="lambda repressor-like DNA-binding domains"/>
    <property type="match status" value="1"/>
</dbReference>
<evidence type="ECO:0000256" key="2">
    <source>
        <dbReference type="SAM" id="Phobius"/>
    </source>
</evidence>
<evidence type="ECO:0000313" key="3">
    <source>
        <dbReference type="EMBL" id="AUX37799.1"/>
    </source>
</evidence>
<keyword evidence="2" id="KW-0472">Membrane</keyword>
<evidence type="ECO:0000313" key="4">
    <source>
        <dbReference type="Proteomes" id="UP000295497"/>
    </source>
</evidence>
<feature type="compositionally biased region" description="Pro residues" evidence="1">
    <location>
        <begin position="264"/>
        <end position="278"/>
    </location>
</feature>
<keyword evidence="2" id="KW-0812">Transmembrane</keyword>
<dbReference type="GO" id="GO:0003677">
    <property type="term" value="F:DNA binding"/>
    <property type="evidence" value="ECO:0007669"/>
    <property type="project" value="InterPro"/>
</dbReference>
<feature type="compositionally biased region" description="Pro residues" evidence="1">
    <location>
        <begin position="217"/>
        <end position="257"/>
    </location>
</feature>
<organism evidence="3 4">
    <name type="scientific">Sorangium cellulosum</name>
    <name type="common">Polyangium cellulosum</name>
    <dbReference type="NCBI Taxonomy" id="56"/>
    <lineage>
        <taxon>Bacteria</taxon>
        <taxon>Pseudomonadati</taxon>
        <taxon>Myxococcota</taxon>
        <taxon>Polyangia</taxon>
        <taxon>Polyangiales</taxon>
        <taxon>Polyangiaceae</taxon>
        <taxon>Sorangium</taxon>
    </lineage>
</organism>
<sequence>MTWAQVHEMLRINAGVLALGLLVSVLVIAGLVGELALANRKLGRARGERDAAVERERAAKEAVGAIQNWDVEEMQRLLRLFAATADAMIAEIDEFRGRSVPSPAEAFRLLCRGDDDWQTRFAYASGLSPGAAAAVICGRRAINERMARHLADFTGVSVDAWLMLSRIHAAYRLLSETTMVRTRDALAAAISRRRDAFAELAELPGAPAPADSAAPEAPAPVEPLVPPPVPTVPPGEPPPLPPTVPAPPPQPKGPPPGRYVHVPGPSPSQRPLRRPAPAPETQVVAAPLDHPAPPAGERSRQWRPADDRRVAARAAALTELPVLSEPGEEEEPTSQFRPDRTLPGVGLS</sequence>
<dbReference type="RefSeq" id="WP_129580359.1">
    <property type="nucleotide sequence ID" value="NZ_CP012672.1"/>
</dbReference>
<gene>
    <name evidence="3" type="ORF">SOCE836_100340</name>
</gene>
<protein>
    <submittedName>
        <fullName evidence="3">Uncharacterized protein</fullName>
    </submittedName>
</protein>